<accession>A0A9P8C3L4</accession>
<dbReference type="EMBL" id="MU251625">
    <property type="protein sequence ID" value="KAG9231091.1"/>
    <property type="molecule type" value="Genomic_DNA"/>
</dbReference>
<evidence type="ECO:0000313" key="1">
    <source>
        <dbReference type="EMBL" id="KAG9231091.1"/>
    </source>
</evidence>
<dbReference type="OrthoDB" id="6509908at2759"/>
<dbReference type="AlphaFoldDB" id="A0A9P8C3L4"/>
<keyword evidence="2" id="KW-1185">Reference proteome</keyword>
<organism evidence="1 2">
    <name type="scientific">Amylocarpus encephaloides</name>
    <dbReference type="NCBI Taxonomy" id="45428"/>
    <lineage>
        <taxon>Eukaryota</taxon>
        <taxon>Fungi</taxon>
        <taxon>Dikarya</taxon>
        <taxon>Ascomycota</taxon>
        <taxon>Pezizomycotina</taxon>
        <taxon>Leotiomycetes</taxon>
        <taxon>Helotiales</taxon>
        <taxon>Helotiales incertae sedis</taxon>
        <taxon>Amylocarpus</taxon>
    </lineage>
</organism>
<comment type="caution">
    <text evidence="1">The sequence shown here is derived from an EMBL/GenBank/DDBJ whole genome shotgun (WGS) entry which is preliminary data.</text>
</comment>
<protein>
    <submittedName>
        <fullName evidence="1">Uncharacterized protein</fullName>
    </submittedName>
</protein>
<dbReference type="Proteomes" id="UP000824998">
    <property type="component" value="Unassembled WGS sequence"/>
</dbReference>
<reference evidence="1" key="1">
    <citation type="journal article" date="2021" name="IMA Fungus">
        <title>Genomic characterization of three marine fungi, including Emericellopsis atlantica sp. nov. with signatures of a generalist lifestyle and marine biomass degradation.</title>
        <authorList>
            <person name="Hagestad O.C."/>
            <person name="Hou L."/>
            <person name="Andersen J.H."/>
            <person name="Hansen E.H."/>
            <person name="Altermark B."/>
            <person name="Li C."/>
            <person name="Kuhnert E."/>
            <person name="Cox R.J."/>
            <person name="Crous P.W."/>
            <person name="Spatafora J.W."/>
            <person name="Lail K."/>
            <person name="Amirebrahimi M."/>
            <person name="Lipzen A."/>
            <person name="Pangilinan J."/>
            <person name="Andreopoulos W."/>
            <person name="Hayes R.D."/>
            <person name="Ng V."/>
            <person name="Grigoriev I.V."/>
            <person name="Jackson S.A."/>
            <person name="Sutton T.D.S."/>
            <person name="Dobson A.D.W."/>
            <person name="Rama T."/>
        </authorList>
    </citation>
    <scope>NUCLEOTIDE SEQUENCE</scope>
    <source>
        <strain evidence="1">TRa018bII</strain>
    </source>
</reference>
<gene>
    <name evidence="1" type="ORF">BJ875DRAFT_470505</name>
</gene>
<proteinExistence type="predicted"/>
<name>A0A9P8C3L4_9HELO</name>
<evidence type="ECO:0000313" key="2">
    <source>
        <dbReference type="Proteomes" id="UP000824998"/>
    </source>
</evidence>
<sequence>MTGIFMDLLAVGVARLSSDPSKIGTRLGMTLAFIRFGVLASNPIPGAGIRNRSERS</sequence>